<sequence>MLELLNKEYLWLILPVLLTGIFLIRTGQFRRVEVVVVFIVVLLIVFSLSRPVINRGEKVFYKKDTEILIMIDHSLSMGAKDIKPDRLRFSIEKAVNLVEELKWEKVGLLVFSDRPEIITFPYEKAEKTLKILKSIKIKPTGSTDILSAFSMANSILTGKERIIVLFSDGSDEDLGKVEELIKQSGIKLVFYGTASKKGGKIPGYNALSKLNMHMVKIAQNSGMFVRPTEDNSDIRKIYHYINQISEKTKAVLLKIPSKMELSPFIAGFSLLIILSGYMVRRFLLSFFILLLINPITYGGELKGIFYYITGNYKNAAQEFLEDKKPENMYNAALLYYKAGMYSKALSILKEIKTEKLPLIKKIKYTQALCYLAQKNYRQARKISEDLISIFPQEKRIKKLYLFTNFILSMEEKKEDRKTIVKIREKMSQTFKTSPAQIGEKNPW</sequence>
<feature type="transmembrane region" description="Helical" evidence="1">
    <location>
        <begin position="9"/>
        <end position="28"/>
    </location>
</feature>
<dbReference type="Pfam" id="PF13174">
    <property type="entry name" value="TPR_6"/>
    <property type="match status" value="2"/>
</dbReference>
<gene>
    <name evidence="3" type="ORF">GWK41_00855</name>
</gene>
<feature type="domain" description="VWFA" evidence="2">
    <location>
        <begin position="66"/>
        <end position="241"/>
    </location>
</feature>
<keyword evidence="1" id="KW-0812">Transmembrane</keyword>
<dbReference type="Pfam" id="PF13519">
    <property type="entry name" value="VWA_2"/>
    <property type="match status" value="1"/>
</dbReference>
<dbReference type="PROSITE" id="PS50234">
    <property type="entry name" value="VWFA"/>
    <property type="match status" value="1"/>
</dbReference>
<evidence type="ECO:0000256" key="1">
    <source>
        <dbReference type="SAM" id="Phobius"/>
    </source>
</evidence>
<organism evidence="3 4">
    <name type="scientific">Persephonella atlantica</name>
    <dbReference type="NCBI Taxonomy" id="2699429"/>
    <lineage>
        <taxon>Bacteria</taxon>
        <taxon>Pseudomonadati</taxon>
        <taxon>Aquificota</taxon>
        <taxon>Aquificia</taxon>
        <taxon>Aquificales</taxon>
        <taxon>Hydrogenothermaceae</taxon>
        <taxon>Persephonella</taxon>
    </lineage>
</organism>
<feature type="transmembrane region" description="Helical" evidence="1">
    <location>
        <begin position="34"/>
        <end position="53"/>
    </location>
</feature>
<keyword evidence="1" id="KW-1133">Transmembrane helix</keyword>
<feature type="transmembrane region" description="Helical" evidence="1">
    <location>
        <begin position="285"/>
        <end position="308"/>
    </location>
</feature>
<protein>
    <submittedName>
        <fullName evidence="3">VWA domain-containing protein</fullName>
    </submittedName>
</protein>
<name>A0ABS1GFE8_9AQUI</name>
<dbReference type="PANTHER" id="PTHR37464:SF1">
    <property type="entry name" value="BLL2463 PROTEIN"/>
    <property type="match status" value="1"/>
</dbReference>
<comment type="caution">
    <text evidence="3">The sequence shown here is derived from an EMBL/GenBank/DDBJ whole genome shotgun (WGS) entry which is preliminary data.</text>
</comment>
<evidence type="ECO:0000313" key="4">
    <source>
        <dbReference type="Proteomes" id="UP000772812"/>
    </source>
</evidence>
<dbReference type="SMART" id="SM00327">
    <property type="entry name" value="VWA"/>
    <property type="match status" value="1"/>
</dbReference>
<proteinExistence type="predicted"/>
<evidence type="ECO:0000313" key="3">
    <source>
        <dbReference type="EMBL" id="MBK3331610.1"/>
    </source>
</evidence>
<dbReference type="SUPFAM" id="SSF53300">
    <property type="entry name" value="vWA-like"/>
    <property type="match status" value="1"/>
</dbReference>
<keyword evidence="4" id="KW-1185">Reference proteome</keyword>
<keyword evidence="1" id="KW-0472">Membrane</keyword>
<dbReference type="InterPro" id="IPR019734">
    <property type="entry name" value="TPR_rpt"/>
</dbReference>
<evidence type="ECO:0000259" key="2">
    <source>
        <dbReference type="PROSITE" id="PS50234"/>
    </source>
</evidence>
<dbReference type="SUPFAM" id="SSF48452">
    <property type="entry name" value="TPR-like"/>
    <property type="match status" value="1"/>
</dbReference>
<reference evidence="3 4" key="1">
    <citation type="journal article" date="2021" name="Syst. Appl. Microbiol.">
        <title>Persephonella atlantica sp. nov.: How to adapt to physico-chemical gradients in high temperature hydrothermal habitats.</title>
        <authorList>
            <person name="Francois D.X."/>
            <person name="Godfroy A."/>
            <person name="Mathien C."/>
            <person name="Aube J."/>
            <person name="Cathalot C."/>
            <person name="Lesongeur F."/>
            <person name="L'Haridon S."/>
            <person name="Philippon X."/>
            <person name="Roussel E.G."/>
        </authorList>
    </citation>
    <scope>NUCLEOTIDE SEQUENCE [LARGE SCALE GENOMIC DNA]</scope>
    <source>
        <strain evidence="3 4">MO1340</strain>
    </source>
</reference>
<dbReference type="InterPro" id="IPR036465">
    <property type="entry name" value="vWFA_dom_sf"/>
</dbReference>
<dbReference type="PANTHER" id="PTHR37464">
    <property type="entry name" value="BLL2463 PROTEIN"/>
    <property type="match status" value="1"/>
</dbReference>
<dbReference type="Proteomes" id="UP000772812">
    <property type="component" value="Unassembled WGS sequence"/>
</dbReference>
<dbReference type="Gene3D" id="1.25.40.10">
    <property type="entry name" value="Tetratricopeptide repeat domain"/>
    <property type="match status" value="1"/>
</dbReference>
<feature type="transmembrane region" description="Helical" evidence="1">
    <location>
        <begin position="261"/>
        <end position="279"/>
    </location>
</feature>
<dbReference type="RefSeq" id="WP_200673025.1">
    <property type="nucleotide sequence ID" value="NZ_JAACYA010000001.1"/>
</dbReference>
<dbReference type="Gene3D" id="3.40.50.410">
    <property type="entry name" value="von Willebrand factor, type A domain"/>
    <property type="match status" value="1"/>
</dbReference>
<dbReference type="InterPro" id="IPR002035">
    <property type="entry name" value="VWF_A"/>
</dbReference>
<accession>A0ABS1GFE8</accession>
<dbReference type="InterPro" id="IPR011990">
    <property type="entry name" value="TPR-like_helical_dom_sf"/>
</dbReference>
<dbReference type="EMBL" id="JAACYA010000001">
    <property type="protein sequence ID" value="MBK3331610.1"/>
    <property type="molecule type" value="Genomic_DNA"/>
</dbReference>